<name>A0AAV7JU50_9METZ</name>
<sequence>MAKQVLEVEKLSHEHFDQISSDYHQLEFWGNTKTKWIADRAVESLKIQDFQKVADLGGGCGDLLNEICLRKNVKAYCVDSSVNMQTVGKEKHCHNKSLEFVNLQMEDIQKIDLVVDAFIATSTIHFIKEEKLQSFFETIYNKLSKSGKVLILTRREKVPNLPLIATAQKLWCSTPTGTIEAALLNAGFKVTIEEKIYKHALTKPAWYEHFTKRFISTINNDVISDEQIQKEIEELDQTLLKGKDLVEFDDISIFIIGSK</sequence>
<dbReference type="EMBL" id="JAKMXF010000299">
    <property type="protein sequence ID" value="KAI6652312.1"/>
    <property type="molecule type" value="Genomic_DNA"/>
</dbReference>
<evidence type="ECO:0000313" key="2">
    <source>
        <dbReference type="Proteomes" id="UP001165289"/>
    </source>
</evidence>
<dbReference type="CDD" id="cd02440">
    <property type="entry name" value="AdoMet_MTases"/>
    <property type="match status" value="1"/>
</dbReference>
<keyword evidence="2" id="KW-1185">Reference proteome</keyword>
<dbReference type="SUPFAM" id="SSF53335">
    <property type="entry name" value="S-adenosyl-L-methionine-dependent methyltransferases"/>
    <property type="match status" value="1"/>
</dbReference>
<dbReference type="Pfam" id="PF02353">
    <property type="entry name" value="CMAS"/>
    <property type="match status" value="1"/>
</dbReference>
<dbReference type="Gene3D" id="3.40.50.150">
    <property type="entry name" value="Vaccinia Virus protein VP39"/>
    <property type="match status" value="1"/>
</dbReference>
<protein>
    <submittedName>
        <fullName evidence="1">Uncharacterized protein</fullName>
    </submittedName>
</protein>
<dbReference type="AlphaFoldDB" id="A0AAV7JU50"/>
<organism evidence="1 2">
    <name type="scientific">Oopsacas minuta</name>
    <dbReference type="NCBI Taxonomy" id="111878"/>
    <lineage>
        <taxon>Eukaryota</taxon>
        <taxon>Metazoa</taxon>
        <taxon>Porifera</taxon>
        <taxon>Hexactinellida</taxon>
        <taxon>Hexasterophora</taxon>
        <taxon>Lyssacinosida</taxon>
        <taxon>Leucopsacidae</taxon>
        <taxon>Oopsacas</taxon>
    </lineage>
</organism>
<reference evidence="1 2" key="1">
    <citation type="journal article" date="2023" name="BMC Biol.">
        <title>The compact genome of the sponge Oopsacas minuta (Hexactinellida) is lacking key metazoan core genes.</title>
        <authorList>
            <person name="Santini S."/>
            <person name="Schenkelaars Q."/>
            <person name="Jourda C."/>
            <person name="Duchesne M."/>
            <person name="Belahbib H."/>
            <person name="Rocher C."/>
            <person name="Selva M."/>
            <person name="Riesgo A."/>
            <person name="Vervoort M."/>
            <person name="Leys S.P."/>
            <person name="Kodjabachian L."/>
            <person name="Le Bivic A."/>
            <person name="Borchiellini C."/>
            <person name="Claverie J.M."/>
            <person name="Renard E."/>
        </authorList>
    </citation>
    <scope>NUCLEOTIDE SEQUENCE [LARGE SCALE GENOMIC DNA]</scope>
    <source>
        <strain evidence="1">SPO-2</strain>
    </source>
</reference>
<dbReference type="InterPro" id="IPR029063">
    <property type="entry name" value="SAM-dependent_MTases_sf"/>
</dbReference>
<proteinExistence type="predicted"/>
<gene>
    <name evidence="1" type="ORF">LOD99_7327</name>
</gene>
<comment type="caution">
    <text evidence="1">The sequence shown here is derived from an EMBL/GenBank/DDBJ whole genome shotgun (WGS) entry which is preliminary data.</text>
</comment>
<evidence type="ECO:0000313" key="1">
    <source>
        <dbReference type="EMBL" id="KAI6652312.1"/>
    </source>
</evidence>
<accession>A0AAV7JU50</accession>
<dbReference type="Proteomes" id="UP001165289">
    <property type="component" value="Unassembled WGS sequence"/>
</dbReference>